<accession>A0A271LX84</accession>
<reference evidence="1 2" key="1">
    <citation type="submission" date="2017-08" db="EMBL/GenBank/DDBJ databases">
        <title>Mesorhizobium wenxinae sp. nov., a novel rhizobial species isolated from root nodules of chickpea (Cicer arietinum L.).</title>
        <authorList>
            <person name="Zhang J."/>
        </authorList>
    </citation>
    <scope>NUCLEOTIDE SEQUENCE [LARGE SCALE GENOMIC DNA]</scope>
    <source>
        <strain evidence="1 2">SDW018</strain>
    </source>
</reference>
<organism evidence="1 2">
    <name type="scientific">Mesorhizobium temperatum</name>
    <dbReference type="NCBI Taxonomy" id="241416"/>
    <lineage>
        <taxon>Bacteria</taxon>
        <taxon>Pseudomonadati</taxon>
        <taxon>Pseudomonadota</taxon>
        <taxon>Alphaproteobacteria</taxon>
        <taxon>Hyphomicrobiales</taxon>
        <taxon>Phyllobacteriaceae</taxon>
        <taxon>Mesorhizobium</taxon>
    </lineage>
</organism>
<evidence type="ECO:0000313" key="1">
    <source>
        <dbReference type="EMBL" id="PAQ11970.1"/>
    </source>
</evidence>
<gene>
    <name evidence="1" type="ORF">CIT26_02305</name>
</gene>
<comment type="caution">
    <text evidence="1">The sequence shown here is derived from an EMBL/GenBank/DDBJ whole genome shotgun (WGS) entry which is preliminary data.</text>
</comment>
<dbReference type="GO" id="GO:0005829">
    <property type="term" value="C:cytosol"/>
    <property type="evidence" value="ECO:0007669"/>
    <property type="project" value="TreeGrafter"/>
</dbReference>
<dbReference type="GO" id="GO:0004474">
    <property type="term" value="F:malate synthase activity"/>
    <property type="evidence" value="ECO:0007669"/>
    <property type="project" value="InterPro"/>
</dbReference>
<dbReference type="GO" id="GO:0009436">
    <property type="term" value="P:glyoxylate catabolic process"/>
    <property type="evidence" value="ECO:0007669"/>
    <property type="project" value="TreeGrafter"/>
</dbReference>
<dbReference type="GO" id="GO:0006097">
    <property type="term" value="P:glyoxylate cycle"/>
    <property type="evidence" value="ECO:0007669"/>
    <property type="project" value="InterPro"/>
</dbReference>
<dbReference type="Proteomes" id="UP000216442">
    <property type="component" value="Unassembled WGS sequence"/>
</dbReference>
<dbReference type="SUPFAM" id="SSF51645">
    <property type="entry name" value="Malate synthase G"/>
    <property type="match status" value="1"/>
</dbReference>
<protein>
    <recommendedName>
        <fullName evidence="3">Group II intron maturase-specific domain-containing protein</fullName>
    </recommendedName>
</protein>
<name>A0A271LX84_9HYPH</name>
<dbReference type="RefSeq" id="WP_095491065.1">
    <property type="nucleotide sequence ID" value="NZ_NPKJ01000010.1"/>
</dbReference>
<proteinExistence type="predicted"/>
<sequence length="106" mass="12453">MAKYRDFLAEIGYLVPEEPDFSVSTKNVDPEIATIAGPQLVVPVMNARYALIKDWTEKKVRRQLAHAQKRKGFGWTRWNRRWLYDTLRLFNGYRVRRDMLKVAPAG</sequence>
<keyword evidence="2" id="KW-1185">Reference proteome</keyword>
<dbReference type="Gene3D" id="3.20.20.360">
    <property type="entry name" value="Malate synthase, domain 3"/>
    <property type="match status" value="1"/>
</dbReference>
<dbReference type="InterPro" id="IPR046363">
    <property type="entry name" value="MS_N_TIM-barrel_dom"/>
</dbReference>
<dbReference type="PANTHER" id="PTHR42739">
    <property type="entry name" value="MALATE SYNTHASE G"/>
    <property type="match status" value="1"/>
</dbReference>
<evidence type="ECO:0008006" key="3">
    <source>
        <dbReference type="Google" id="ProtNLM"/>
    </source>
</evidence>
<dbReference type="InterPro" id="IPR011076">
    <property type="entry name" value="Malate_synth_sf"/>
</dbReference>
<dbReference type="PANTHER" id="PTHR42739:SF1">
    <property type="entry name" value="MALATE SYNTHASE G"/>
    <property type="match status" value="1"/>
</dbReference>
<dbReference type="EMBL" id="NPKJ01000010">
    <property type="protein sequence ID" value="PAQ11970.1"/>
    <property type="molecule type" value="Genomic_DNA"/>
</dbReference>
<dbReference type="AlphaFoldDB" id="A0A271LX84"/>
<dbReference type="InterPro" id="IPR006253">
    <property type="entry name" value="Malate_synthG"/>
</dbReference>
<evidence type="ECO:0000313" key="2">
    <source>
        <dbReference type="Proteomes" id="UP000216442"/>
    </source>
</evidence>
<dbReference type="GO" id="GO:0000287">
    <property type="term" value="F:magnesium ion binding"/>
    <property type="evidence" value="ECO:0007669"/>
    <property type="project" value="TreeGrafter"/>
</dbReference>
<dbReference type="OrthoDB" id="9793236at2"/>